<organism evidence="1">
    <name type="scientific">uncultured Caudovirales phage</name>
    <dbReference type="NCBI Taxonomy" id="2100421"/>
    <lineage>
        <taxon>Viruses</taxon>
        <taxon>Duplodnaviria</taxon>
        <taxon>Heunggongvirae</taxon>
        <taxon>Uroviricota</taxon>
        <taxon>Caudoviricetes</taxon>
        <taxon>Peduoviridae</taxon>
        <taxon>Maltschvirus</taxon>
        <taxon>Maltschvirus maltsch</taxon>
    </lineage>
</organism>
<accession>A0A6J5M569</accession>
<gene>
    <name evidence="1" type="ORF">UFOVP410_110</name>
</gene>
<protein>
    <submittedName>
        <fullName evidence="1">Uncharacterized protein</fullName>
    </submittedName>
</protein>
<evidence type="ECO:0000313" key="1">
    <source>
        <dbReference type="EMBL" id="CAB4141271.1"/>
    </source>
</evidence>
<reference evidence="1" key="1">
    <citation type="submission" date="2020-04" db="EMBL/GenBank/DDBJ databases">
        <authorList>
            <person name="Chiriac C."/>
            <person name="Salcher M."/>
            <person name="Ghai R."/>
            <person name="Kavagutti S V."/>
        </authorList>
    </citation>
    <scope>NUCLEOTIDE SEQUENCE</scope>
</reference>
<sequence>MSKYLDFLNSVAPSVTDVAQYLKTVIETASRSSSSRDIPGALKETIQEIKNLKPTEGSYFFQDGQALSFPSDLFSPGNEAYVLFFMREPTIATPKVLKRIAMYMPPSIKVNYGAKWENINMTLLQSTPEGQRLFDNLRSKTLADNFNSEALSDLASSALAGLLPSNAIRAVDEFTTGLNAPILAATGMALNPHAALKFESIDFRNFEFTFNLLARNAEESDTIRKIIKTFKWGMHPAAMTTNVPSIPIVGGNSPIPNFNIPGVGQIANISTPPLESGKIFWQYPNVFDIYLFTPSMNYMFNIKRCVLENIDVNYTGSDRATFFRETGAPVHIDLTLRFKEMSVLTKDEVEKDY</sequence>
<dbReference type="EMBL" id="LR796388">
    <property type="protein sequence ID" value="CAB4141271.1"/>
    <property type="molecule type" value="Genomic_DNA"/>
</dbReference>
<proteinExistence type="predicted"/>
<name>A0A6J5M569_9CAUD</name>